<feature type="transmembrane region" description="Helical" evidence="2">
    <location>
        <begin position="131"/>
        <end position="150"/>
    </location>
</feature>
<dbReference type="InterPro" id="IPR000620">
    <property type="entry name" value="EamA_dom"/>
</dbReference>
<dbReference type="EMBL" id="PVWP01000001">
    <property type="protein sequence ID" value="PSB39183.1"/>
    <property type="molecule type" value="Genomic_DNA"/>
</dbReference>
<dbReference type="SUPFAM" id="SSF103481">
    <property type="entry name" value="Multidrug resistance efflux transporter EmrE"/>
    <property type="match status" value="2"/>
</dbReference>
<feature type="domain" description="EamA" evidence="3">
    <location>
        <begin position="161"/>
        <end position="296"/>
    </location>
</feature>
<protein>
    <recommendedName>
        <fullName evidence="3">EamA domain-containing protein</fullName>
    </recommendedName>
</protein>
<dbReference type="Proteomes" id="UP000238218">
    <property type="component" value="Unassembled WGS sequence"/>
</dbReference>
<reference evidence="4 5" key="2">
    <citation type="submission" date="2018-03" db="EMBL/GenBank/DDBJ databases">
        <title>The ancient ancestry and fast evolution of plastids.</title>
        <authorList>
            <person name="Moore K.R."/>
            <person name="Magnabosco C."/>
            <person name="Momper L."/>
            <person name="Gold D.A."/>
            <person name="Bosak T."/>
            <person name="Fournier G.P."/>
        </authorList>
    </citation>
    <scope>NUCLEOTIDE SEQUENCE [LARGE SCALE GENOMIC DNA]</scope>
    <source>
        <strain evidence="4 5">CCALA 015</strain>
    </source>
</reference>
<evidence type="ECO:0000256" key="1">
    <source>
        <dbReference type="ARBA" id="ARBA00007362"/>
    </source>
</evidence>
<organism evidence="4 5">
    <name type="scientific">Aphanothece cf. minutissima CCALA 015</name>
    <dbReference type="NCBI Taxonomy" id="2107695"/>
    <lineage>
        <taxon>Bacteria</taxon>
        <taxon>Bacillati</taxon>
        <taxon>Cyanobacteriota</taxon>
        <taxon>Cyanophyceae</taxon>
        <taxon>Oscillatoriophycideae</taxon>
        <taxon>Chroococcales</taxon>
        <taxon>Aphanothecaceae</taxon>
        <taxon>Aphanothece</taxon>
    </lineage>
</organism>
<feature type="transmembrane region" description="Helical" evidence="2">
    <location>
        <begin position="162"/>
        <end position="179"/>
    </location>
</feature>
<accession>A0ABX5FCR6</accession>
<dbReference type="Pfam" id="PF00892">
    <property type="entry name" value="EamA"/>
    <property type="match status" value="1"/>
</dbReference>
<feature type="transmembrane region" description="Helical" evidence="2">
    <location>
        <begin position="191"/>
        <end position="213"/>
    </location>
</feature>
<feature type="transmembrane region" description="Helical" evidence="2">
    <location>
        <begin position="219"/>
        <end position="240"/>
    </location>
</feature>
<keyword evidence="2" id="KW-0472">Membrane</keyword>
<proteinExistence type="inferred from homology"/>
<comment type="similarity">
    <text evidence="1">Belongs to the EamA transporter family.</text>
</comment>
<sequence length="308" mass="32678">MTALVLIGYSVVSGLRSTVLKGLQLQGAAHAIAGENPISFCNVFFLSQLMIGMALLVAEPVDVGREIDGLRPRVRLAIAADAFFGCFLAPLAFYMALDQLAVITQTLLFSLTLPASALLALWWLKERLPERFALSLALILMGLVVGRVFGSGLGMGMDQLPGLLWALLAVIATATRNCLRRQLVAQHLSRGLTGGVTNLVGALVFGLFALLIYGPQHFFLLQLWWVVGVIVIYGLTLSLGTEILRQLSTARFSVTQVAFAGSASVVVTVLTAAAVLHEPLTPGVLASLGLILLGVLQRHLSGPSPSPS</sequence>
<evidence type="ECO:0000259" key="3">
    <source>
        <dbReference type="Pfam" id="PF00892"/>
    </source>
</evidence>
<reference evidence="4 5" key="1">
    <citation type="submission" date="2018-02" db="EMBL/GenBank/DDBJ databases">
        <authorList>
            <person name="Moore K."/>
            <person name="Momper L."/>
        </authorList>
    </citation>
    <scope>NUCLEOTIDE SEQUENCE [LARGE SCALE GENOMIC DNA]</scope>
    <source>
        <strain evidence="4 5">CCALA 015</strain>
    </source>
</reference>
<keyword evidence="2" id="KW-1133">Transmembrane helix</keyword>
<feature type="transmembrane region" description="Helical" evidence="2">
    <location>
        <begin position="252"/>
        <end position="274"/>
    </location>
</feature>
<gene>
    <name evidence="4" type="ORF">C7B81_00585</name>
</gene>
<comment type="caution">
    <text evidence="4">The sequence shown here is derived from an EMBL/GenBank/DDBJ whole genome shotgun (WGS) entry which is preliminary data.</text>
</comment>
<feature type="transmembrane region" description="Helical" evidence="2">
    <location>
        <begin position="76"/>
        <end position="96"/>
    </location>
</feature>
<keyword evidence="2" id="KW-0812">Transmembrane</keyword>
<dbReference type="RefSeq" id="WP_106219382.1">
    <property type="nucleotide sequence ID" value="NZ_PVWP01000001.1"/>
</dbReference>
<evidence type="ECO:0000256" key="2">
    <source>
        <dbReference type="SAM" id="Phobius"/>
    </source>
</evidence>
<evidence type="ECO:0000313" key="4">
    <source>
        <dbReference type="EMBL" id="PSB39183.1"/>
    </source>
</evidence>
<evidence type="ECO:0000313" key="5">
    <source>
        <dbReference type="Proteomes" id="UP000238218"/>
    </source>
</evidence>
<dbReference type="InterPro" id="IPR037185">
    <property type="entry name" value="EmrE-like"/>
</dbReference>
<keyword evidence="5" id="KW-1185">Reference proteome</keyword>
<name>A0ABX5FCR6_9CHRO</name>
<feature type="transmembrane region" description="Helical" evidence="2">
    <location>
        <begin position="102"/>
        <end position="124"/>
    </location>
</feature>